<name>A0A060XFB4_ONCMY</name>
<evidence type="ECO:0000313" key="1">
    <source>
        <dbReference type="EMBL" id="CDQ78273.1"/>
    </source>
</evidence>
<dbReference type="AlphaFoldDB" id="A0A060XFB4"/>
<organism evidence="1 2">
    <name type="scientific">Oncorhynchus mykiss</name>
    <name type="common">Rainbow trout</name>
    <name type="synonym">Salmo gairdneri</name>
    <dbReference type="NCBI Taxonomy" id="8022"/>
    <lineage>
        <taxon>Eukaryota</taxon>
        <taxon>Metazoa</taxon>
        <taxon>Chordata</taxon>
        <taxon>Craniata</taxon>
        <taxon>Vertebrata</taxon>
        <taxon>Euteleostomi</taxon>
        <taxon>Actinopterygii</taxon>
        <taxon>Neopterygii</taxon>
        <taxon>Teleostei</taxon>
        <taxon>Protacanthopterygii</taxon>
        <taxon>Salmoniformes</taxon>
        <taxon>Salmonidae</taxon>
        <taxon>Salmoninae</taxon>
        <taxon>Oncorhynchus</taxon>
    </lineage>
</organism>
<dbReference type="Proteomes" id="UP000193380">
    <property type="component" value="Chromosome 13"/>
</dbReference>
<dbReference type="STRING" id="8022.A0A060XFB4"/>
<accession>A0A060XFB4</accession>
<proteinExistence type="predicted"/>
<gene>
    <name evidence="1" type="ORF">GSONMT00005567001</name>
</gene>
<dbReference type="EMBL" id="FR905309">
    <property type="protein sequence ID" value="CDQ78273.1"/>
    <property type="molecule type" value="Genomic_DNA"/>
</dbReference>
<dbReference type="PaxDb" id="8022-A0A060XFB4"/>
<reference evidence="1 2" key="1">
    <citation type="journal article" date="2014" name="Nat. Commun.">
        <title>The rainbow trout genome provides novel insights into evolution after whole-genome duplication in vertebrates.</title>
        <authorList>
            <person name="Berthelot C."/>
            <person name="Brunet F."/>
            <person name="Chalopin D."/>
            <person name="Juanchich A."/>
            <person name="Bernard M."/>
            <person name="Noel B."/>
            <person name="Bento P."/>
            <person name="Da Silva C."/>
            <person name="Labadie K."/>
            <person name="Alberti A."/>
            <person name="Aury J.M."/>
            <person name="Louis A."/>
            <person name="Dehais P."/>
            <person name="Bardou P."/>
            <person name="Montfort J."/>
            <person name="Klopp C."/>
            <person name="Cabau C."/>
            <person name="Gaspin C."/>
            <person name="Thorgaard G.H."/>
            <person name="Boussaha M."/>
            <person name="Quillet E."/>
            <person name="Guyomard R."/>
            <person name="Galiana D."/>
            <person name="Bobe J."/>
            <person name="Volff J.N."/>
            <person name="Genet C."/>
            <person name="Wincker P."/>
            <person name="Jaillon O."/>
            <person name="Roest Crollius H."/>
            <person name="Guiguen Y."/>
        </authorList>
    </citation>
    <scope>NUCLEOTIDE SEQUENCE [LARGE SCALE GENOMIC DNA]</scope>
</reference>
<protein>
    <submittedName>
        <fullName evidence="1">Uncharacterized protein</fullName>
    </submittedName>
</protein>
<sequence>MSNLDSFLKKDNLSEEEESVFRSLQLELEQTYTDLAKGAFVRSRAKWIEEGERNTSYFLSLERRNYKRKSITTLQINEVLC</sequence>
<evidence type="ECO:0000313" key="2">
    <source>
        <dbReference type="Proteomes" id="UP000193380"/>
    </source>
</evidence>